<feature type="transmembrane region" description="Helical" evidence="2">
    <location>
        <begin position="43"/>
        <end position="60"/>
    </location>
</feature>
<feature type="region of interest" description="Disordered" evidence="1">
    <location>
        <begin position="95"/>
        <end position="114"/>
    </location>
</feature>
<proteinExistence type="predicted"/>
<evidence type="ECO:0000313" key="4">
    <source>
        <dbReference type="Proteomes" id="UP000034607"/>
    </source>
</evidence>
<accession>A0A0G1RHA9</accession>
<keyword evidence="2" id="KW-1133">Transmembrane helix</keyword>
<feature type="compositionally biased region" description="Basic and acidic residues" evidence="1">
    <location>
        <begin position="95"/>
        <end position="108"/>
    </location>
</feature>
<dbReference type="Proteomes" id="UP000034607">
    <property type="component" value="Unassembled WGS sequence"/>
</dbReference>
<gene>
    <name evidence="3" type="ORF">UX78_C0008G0021</name>
</gene>
<organism evidence="3 4">
    <name type="scientific">Candidatus Amesbacteria bacterium GW2011_GWA2_47_11</name>
    <dbReference type="NCBI Taxonomy" id="1618357"/>
    <lineage>
        <taxon>Bacteria</taxon>
        <taxon>Candidatus Amesiibacteriota</taxon>
    </lineage>
</organism>
<evidence type="ECO:0000256" key="2">
    <source>
        <dbReference type="SAM" id="Phobius"/>
    </source>
</evidence>
<dbReference type="AlphaFoldDB" id="A0A0G1RHA9"/>
<protein>
    <submittedName>
        <fullName evidence="3">Uncharacterized protein</fullName>
    </submittedName>
</protein>
<keyword evidence="2" id="KW-0472">Membrane</keyword>
<sequence length="114" mass="12247">MDEVNDDLLMIDKPIRKIVRDVVVMTGSLLLLALVGHEYGHPNIGLVVGVVMAGLIYVGISANDQARADMLARGEESRHKSVGLTFIAKTIENLTREGGKGKAREARPEPAAAD</sequence>
<name>A0A0G1RHA9_9BACT</name>
<reference evidence="3 4" key="1">
    <citation type="journal article" date="2015" name="Nature">
        <title>rRNA introns, odd ribosomes, and small enigmatic genomes across a large radiation of phyla.</title>
        <authorList>
            <person name="Brown C.T."/>
            <person name="Hug L.A."/>
            <person name="Thomas B.C."/>
            <person name="Sharon I."/>
            <person name="Castelle C.J."/>
            <person name="Singh A."/>
            <person name="Wilkins M.J."/>
            <person name="Williams K.H."/>
            <person name="Banfield J.F."/>
        </authorList>
    </citation>
    <scope>NUCLEOTIDE SEQUENCE [LARGE SCALE GENOMIC DNA]</scope>
</reference>
<evidence type="ECO:0000256" key="1">
    <source>
        <dbReference type="SAM" id="MobiDB-lite"/>
    </source>
</evidence>
<keyword evidence="2" id="KW-0812">Transmembrane</keyword>
<evidence type="ECO:0000313" key="3">
    <source>
        <dbReference type="EMBL" id="KKU56457.1"/>
    </source>
</evidence>
<comment type="caution">
    <text evidence="3">The sequence shown here is derived from an EMBL/GenBank/DDBJ whole genome shotgun (WGS) entry which is preliminary data.</text>
</comment>
<dbReference type="EMBL" id="LCNM01000008">
    <property type="protein sequence ID" value="KKU56457.1"/>
    <property type="molecule type" value="Genomic_DNA"/>
</dbReference>